<feature type="compositionally biased region" description="Polar residues" evidence="5">
    <location>
        <begin position="84"/>
        <end position="102"/>
    </location>
</feature>
<dbReference type="InterPro" id="IPR011990">
    <property type="entry name" value="TPR-like_helical_dom_sf"/>
</dbReference>
<dbReference type="SUPFAM" id="SSF48452">
    <property type="entry name" value="TPR-like"/>
    <property type="match status" value="2"/>
</dbReference>
<feature type="compositionally biased region" description="Polar residues" evidence="5">
    <location>
        <begin position="907"/>
        <end position="916"/>
    </location>
</feature>
<comment type="subcellular location">
    <subcellularLocation>
        <location evidence="4">Nucleus</location>
    </subcellularLocation>
    <subcellularLocation>
        <location evidence="4">Cytoplasm</location>
    </subcellularLocation>
    <text evidence="4">Nucleus and/or cytoplasm.</text>
</comment>
<dbReference type="InterPro" id="IPR003107">
    <property type="entry name" value="HAT"/>
</dbReference>
<accession>A0A9P6VG21</accession>
<dbReference type="Gene3D" id="1.25.40.1040">
    <property type="match status" value="1"/>
</dbReference>
<dbReference type="InterPro" id="IPR045243">
    <property type="entry name" value="Rna14-like"/>
</dbReference>
<dbReference type="GO" id="GO:0003729">
    <property type="term" value="F:mRNA binding"/>
    <property type="evidence" value="ECO:0007669"/>
    <property type="project" value="TreeGrafter"/>
</dbReference>
<dbReference type="EMBL" id="VNKQ01000013">
    <property type="protein sequence ID" value="KAG0647252.1"/>
    <property type="molecule type" value="Genomic_DNA"/>
</dbReference>
<dbReference type="PANTHER" id="PTHR19980">
    <property type="entry name" value="RNA CLEAVAGE STIMULATION FACTOR"/>
    <property type="match status" value="1"/>
</dbReference>
<keyword evidence="4" id="KW-0963">Cytoplasm</keyword>
<dbReference type="OrthoDB" id="26282at2759"/>
<dbReference type="AlphaFoldDB" id="A0A9P6VG21"/>
<dbReference type="SMART" id="SM00386">
    <property type="entry name" value="HAT"/>
    <property type="match status" value="6"/>
</dbReference>
<keyword evidence="3 4" id="KW-0539">Nucleus</keyword>
<keyword evidence="8" id="KW-1185">Reference proteome</keyword>
<protein>
    <recommendedName>
        <fullName evidence="4">mRNA 3'-end-processing protein RNA14</fullName>
    </recommendedName>
</protein>
<evidence type="ECO:0000313" key="8">
    <source>
        <dbReference type="Proteomes" id="UP000785200"/>
    </source>
</evidence>
<sequence>APRPPSAIPIIIMAEVDAEIALLHKMQAEQANMAHGEGGANGAADGEQPFTTENTNKQEKKETVTDDQVLRALSPSAGDPPLSSVPTVTVSGQEGSRSSSRASTRKPKTVGGFIADDSDEEYDATTPDTTTSLQPSASNTPNRAIAPSPLHNYISQADMKAASQSAPTGVSTSNTLSVNPSIAGVTPSVPASSQVLNSAAPSAPKARLPQDKVGILEDRIQEDPRGDIEAWRSLIEEYRSRNKLEDARLIYQRFLQVFPQAAQILVEYVQMELDHDNWSFAENVFSNHLLQAPNVDFWSSYMTYIRRMNDTNIDPTGNNRTTVQQAYKFVLDTIGIDRESGRLWVDYISFLKSTPGMIGGTSWQDQNKSDTLRQAYHRAISNPTTTVNQLWKEYDQFEQSLNKGTARKFVQDHSPAYMTARSANTAYENVTRGLDRTTLPRLPPTHGFQGDEEYMQQVAIWKKWISWEKDDDPLVLKDTDKEAWKSRVLYVYKQAITALRFWPEIWVEAAEWCFENDLVKEGDEFLNNGVIANPESCLVAFKKADRLESTLTATADLVEKGRVVRAPYDKVLETLYAMHKQLKARELQDLAKLDASSEVDDKISAILSKAEDDDEENEVERKIREAAKANQVRAIQQGYLAQAQLIQRMISFAWIALMRAMRRVQGKGAVKDAVGGSRQIFSDARAKGKLTSDVYVASALMEHTVYKDAAGTKIFERGAKLFPEDEGFILEYLKHLLSLGDTTNARVTFETSVSRLTSKPENVHKAKRLYSYFHKYESQYGELSQIQKLEKRMAELYPEDPKLLQFSKRFSDEGFDPTAARPIISPSAQMQPKQLLMQSIEQPSIPQSPRPQYQEASPRPQYLQATNSPKRPFQADDENDFNRPRKLARGESPLKGAAGRRLDQQKRLQNQGTPQWQSAAPFVIPRDITFLMSIIPRADLYHGGTVNSEALVRILSQTQVPDYGSWRASQQQHAPPPQQYGMSKLYSTMKVEANLATGYSYGR</sequence>
<name>A0A9P6VG21_9HELO</name>
<gene>
    <name evidence="7" type="ORF">D0Z07_7225</name>
</gene>
<evidence type="ECO:0000313" key="7">
    <source>
        <dbReference type="EMBL" id="KAG0647252.1"/>
    </source>
</evidence>
<dbReference type="PANTHER" id="PTHR19980:SF0">
    <property type="entry name" value="CLEAVAGE STIMULATION FACTOR SUBUNIT 3"/>
    <property type="match status" value="1"/>
</dbReference>
<dbReference type="GO" id="GO:0005634">
    <property type="term" value="C:nucleus"/>
    <property type="evidence" value="ECO:0007669"/>
    <property type="project" value="UniProtKB-SubCell"/>
</dbReference>
<keyword evidence="4" id="KW-0507">mRNA processing</keyword>
<evidence type="ECO:0000256" key="4">
    <source>
        <dbReference type="RuleBase" id="RU369035"/>
    </source>
</evidence>
<evidence type="ECO:0000259" key="6">
    <source>
        <dbReference type="Pfam" id="PF05843"/>
    </source>
</evidence>
<dbReference type="GO" id="GO:0180010">
    <property type="term" value="P:co-transcriptional mRNA 3'-end processing, cleavage and polyadenylation pathway"/>
    <property type="evidence" value="ECO:0007669"/>
    <property type="project" value="UniProtKB-UniRule"/>
</dbReference>
<keyword evidence="2" id="KW-0677">Repeat</keyword>
<dbReference type="Pfam" id="PF05843">
    <property type="entry name" value="Suf"/>
    <property type="match status" value="1"/>
</dbReference>
<comment type="caution">
    <text evidence="7">The sequence shown here is derived from an EMBL/GenBank/DDBJ whole genome shotgun (WGS) entry which is preliminary data.</text>
</comment>
<comment type="function">
    <text evidence="1 4">Component of the cleavage factor IA (CFIA) complex, which is involved in the endonucleolytic cleavage during polyadenylation-dependent pre-mRNA 3'-end formation.</text>
</comment>
<evidence type="ECO:0000256" key="5">
    <source>
        <dbReference type="SAM" id="MobiDB-lite"/>
    </source>
</evidence>
<reference evidence="7" key="1">
    <citation type="submission" date="2019-07" db="EMBL/GenBank/DDBJ databases">
        <title>Hyphodiscus hymeniophilus genome sequencing and assembly.</title>
        <authorList>
            <person name="Kramer G."/>
            <person name="Nodwell J."/>
        </authorList>
    </citation>
    <scope>NUCLEOTIDE SEQUENCE</scope>
    <source>
        <strain evidence="7">ATCC 34498</strain>
    </source>
</reference>
<feature type="compositionally biased region" description="Polar residues" evidence="5">
    <location>
        <begin position="842"/>
        <end position="855"/>
    </location>
</feature>
<evidence type="ECO:0000256" key="1">
    <source>
        <dbReference type="ARBA" id="ARBA00002863"/>
    </source>
</evidence>
<feature type="compositionally biased region" description="Polar residues" evidence="5">
    <location>
        <begin position="126"/>
        <end position="142"/>
    </location>
</feature>
<dbReference type="InterPro" id="IPR008847">
    <property type="entry name" value="Suf"/>
</dbReference>
<proteinExistence type="predicted"/>
<evidence type="ECO:0000256" key="3">
    <source>
        <dbReference type="ARBA" id="ARBA00023242"/>
    </source>
</evidence>
<feature type="region of interest" description="Disordered" evidence="5">
    <location>
        <begin position="842"/>
        <end position="916"/>
    </location>
</feature>
<dbReference type="GO" id="GO:0005737">
    <property type="term" value="C:cytoplasm"/>
    <property type="evidence" value="ECO:0007669"/>
    <property type="project" value="UniProtKB-SubCell"/>
</dbReference>
<evidence type="ECO:0000256" key="2">
    <source>
        <dbReference type="ARBA" id="ARBA00022737"/>
    </source>
</evidence>
<dbReference type="Proteomes" id="UP000785200">
    <property type="component" value="Unassembled WGS sequence"/>
</dbReference>
<feature type="non-terminal residue" evidence="7">
    <location>
        <position position="1"/>
    </location>
</feature>
<feature type="domain" description="Suppressor of forked" evidence="6">
    <location>
        <begin position="211"/>
        <end position="820"/>
    </location>
</feature>
<organism evidence="7 8">
    <name type="scientific">Hyphodiscus hymeniophilus</name>
    <dbReference type="NCBI Taxonomy" id="353542"/>
    <lineage>
        <taxon>Eukaryota</taxon>
        <taxon>Fungi</taxon>
        <taxon>Dikarya</taxon>
        <taxon>Ascomycota</taxon>
        <taxon>Pezizomycotina</taxon>
        <taxon>Leotiomycetes</taxon>
        <taxon>Helotiales</taxon>
        <taxon>Hyphodiscaceae</taxon>
        <taxon>Hyphodiscus</taxon>
    </lineage>
</organism>
<feature type="region of interest" description="Disordered" evidence="5">
    <location>
        <begin position="32"/>
        <end position="148"/>
    </location>
</feature>